<dbReference type="EMBL" id="VIVR01000001">
    <property type="protein sequence ID" value="TWE20271.1"/>
    <property type="molecule type" value="Genomic_DNA"/>
</dbReference>
<dbReference type="SUPFAM" id="SSF50998">
    <property type="entry name" value="Quinoprotein alcohol dehydrogenase-like"/>
    <property type="match status" value="1"/>
</dbReference>
<keyword evidence="2" id="KW-1185">Reference proteome</keyword>
<organism evidence="1 2">
    <name type="scientific">Kitasatospora atroaurantiaca</name>
    <dbReference type="NCBI Taxonomy" id="285545"/>
    <lineage>
        <taxon>Bacteria</taxon>
        <taxon>Bacillati</taxon>
        <taxon>Actinomycetota</taxon>
        <taxon>Actinomycetes</taxon>
        <taxon>Kitasatosporales</taxon>
        <taxon>Streptomycetaceae</taxon>
        <taxon>Kitasatospora</taxon>
    </lineage>
</organism>
<protein>
    <recommendedName>
        <fullName evidence="3">Pyrroloquinoline-quinone binding quinoprotein</fullName>
    </recommendedName>
</protein>
<evidence type="ECO:0008006" key="3">
    <source>
        <dbReference type="Google" id="ProtNLM"/>
    </source>
</evidence>
<dbReference type="Proteomes" id="UP000318416">
    <property type="component" value="Unassembled WGS sequence"/>
</dbReference>
<accession>A0A561EXD7</accession>
<reference evidence="1 2" key="1">
    <citation type="submission" date="2019-06" db="EMBL/GenBank/DDBJ databases">
        <title>Sequencing the genomes of 1000 actinobacteria strains.</title>
        <authorList>
            <person name="Klenk H.-P."/>
        </authorList>
    </citation>
    <scope>NUCLEOTIDE SEQUENCE [LARGE SCALE GENOMIC DNA]</scope>
    <source>
        <strain evidence="1 2">DSM 41649</strain>
    </source>
</reference>
<gene>
    <name evidence="1" type="ORF">FB465_5419</name>
</gene>
<name>A0A561EXD7_9ACTN</name>
<proteinExistence type="predicted"/>
<dbReference type="InterPro" id="IPR011047">
    <property type="entry name" value="Quinoprotein_ADH-like_sf"/>
</dbReference>
<comment type="caution">
    <text evidence="1">The sequence shown here is derived from an EMBL/GenBank/DDBJ whole genome shotgun (WGS) entry which is preliminary data.</text>
</comment>
<sequence length="348" mass="36875">MATVKRTARLISQTACEGIEEALGWTDAWQVRHGANWLVTRDGDNIAVLRLGDAGTPQGSAPVLFPDPTGDLRGYATPALDADYVVVCGDRDLAAIDADGTRRWTYSHEPWSADDGSGRGACAFTADGKHVIAVVPGPLDESGSYAGDLCVALDSSTGSTVAQQALTASSAIYEIRQPLSGPDVLLLSAGQGQDDAMSYAVSLSNAILQILPAGAEDEPVTGVDASGRSVLKTERGGAWTTLYSVTESLEFSARGRVHVQELAGEDSEERIVGRPGFIDDQTVIVAVAEEEWAEEARHFVVDARSLQISAELEYPFPVGSDPIALGDGTWITASGDEVRRWSIDTPNR</sequence>
<dbReference type="AlphaFoldDB" id="A0A561EXD7"/>
<evidence type="ECO:0000313" key="1">
    <source>
        <dbReference type="EMBL" id="TWE20271.1"/>
    </source>
</evidence>
<evidence type="ECO:0000313" key="2">
    <source>
        <dbReference type="Proteomes" id="UP000318416"/>
    </source>
</evidence>